<dbReference type="EMBL" id="JH993925">
    <property type="protein sequence ID" value="ELQ75784.1"/>
    <property type="molecule type" value="Genomic_DNA"/>
</dbReference>
<name>L7JWI8_TRAHO</name>
<protein>
    <submittedName>
        <fullName evidence="1">Uncharacterized protein</fullName>
    </submittedName>
</protein>
<keyword evidence="2" id="KW-1185">Reference proteome</keyword>
<organism evidence="1 2">
    <name type="scientific">Trachipleistophora hominis</name>
    <name type="common">Microsporidian parasite</name>
    <dbReference type="NCBI Taxonomy" id="72359"/>
    <lineage>
        <taxon>Eukaryota</taxon>
        <taxon>Fungi</taxon>
        <taxon>Fungi incertae sedis</taxon>
        <taxon>Microsporidia</taxon>
        <taxon>Pleistophoridae</taxon>
        <taxon>Trachipleistophora</taxon>
    </lineage>
</organism>
<proteinExistence type="predicted"/>
<evidence type="ECO:0000313" key="2">
    <source>
        <dbReference type="Proteomes" id="UP000011185"/>
    </source>
</evidence>
<dbReference type="VEuPathDB" id="MicrosporidiaDB:THOM_1245"/>
<evidence type="ECO:0000313" key="1">
    <source>
        <dbReference type="EMBL" id="ELQ75784.1"/>
    </source>
</evidence>
<accession>L7JWI8</accession>
<reference evidence="1 2" key="1">
    <citation type="journal article" date="2012" name="PLoS Pathog.">
        <title>The genome of the obligate intracellular parasite Trachipleistophora hominis: new insights into microsporidian genome dynamics and reductive evolution.</title>
        <authorList>
            <person name="Heinz E."/>
            <person name="Williams T.A."/>
            <person name="Nakjang S."/>
            <person name="Noel C.J."/>
            <person name="Swan D.C."/>
            <person name="Goldberg A.V."/>
            <person name="Harris S.R."/>
            <person name="Weinmaier T."/>
            <person name="Markert S."/>
            <person name="Becher D."/>
            <person name="Bernhardt J."/>
            <person name="Dagan T."/>
            <person name="Hacker C."/>
            <person name="Lucocq J.M."/>
            <person name="Schweder T."/>
            <person name="Rattei T."/>
            <person name="Hall N."/>
            <person name="Hirt R.P."/>
            <person name="Embley T.M."/>
        </authorList>
    </citation>
    <scope>NUCLEOTIDE SEQUENCE [LARGE SCALE GENOMIC DNA]</scope>
</reference>
<sequence length="63" mass="6744">MPGIRAAYPLSMVSVLGIRATLNAARPSRQYRMAKKPAIQARAALSGRGVTHSRVHELSTALS</sequence>
<dbReference type="InParanoid" id="L7JWI8"/>
<gene>
    <name evidence="1" type="ORF">THOM_1245</name>
</gene>
<dbReference type="Proteomes" id="UP000011185">
    <property type="component" value="Unassembled WGS sequence"/>
</dbReference>
<dbReference type="AlphaFoldDB" id="L7JWI8"/>
<dbReference type="HOGENOM" id="CLU_2887426_0_0_1"/>